<name>B4HPU2_DROSE</name>
<proteinExistence type="predicted"/>
<keyword evidence="2" id="KW-1185">Reference proteome</keyword>
<evidence type="ECO:0000313" key="2">
    <source>
        <dbReference type="Proteomes" id="UP000001292"/>
    </source>
</evidence>
<dbReference type="EMBL" id="CH480816">
    <property type="protein sequence ID" value="EDW48660.1"/>
    <property type="molecule type" value="Genomic_DNA"/>
</dbReference>
<dbReference type="AlphaFoldDB" id="B4HPU2"/>
<dbReference type="Proteomes" id="UP000001292">
    <property type="component" value="Unassembled WGS sequence"/>
</dbReference>
<protein>
    <submittedName>
        <fullName evidence="1">GM21994</fullName>
    </submittedName>
</protein>
<accession>B4HPU2</accession>
<reference evidence="1 2" key="1">
    <citation type="journal article" date="2007" name="Nature">
        <title>Evolution of genes and genomes on the Drosophila phylogeny.</title>
        <authorList>
            <consortium name="Drosophila 12 Genomes Consortium"/>
            <person name="Clark A.G."/>
            <person name="Eisen M.B."/>
            <person name="Smith D.R."/>
            <person name="Bergman C.M."/>
            <person name="Oliver B."/>
            <person name="Markow T.A."/>
            <person name="Kaufman T.C."/>
            <person name="Kellis M."/>
            <person name="Gelbart W."/>
            <person name="Iyer V.N."/>
            <person name="Pollard D.A."/>
            <person name="Sackton T.B."/>
            <person name="Larracuente A.M."/>
            <person name="Singh N.D."/>
            <person name="Abad J.P."/>
            <person name="Abt D.N."/>
            <person name="Adryan B."/>
            <person name="Aguade M."/>
            <person name="Akashi H."/>
            <person name="Anderson W.W."/>
            <person name="Aquadro C.F."/>
            <person name="Ardell D.H."/>
            <person name="Arguello R."/>
            <person name="Artieri C.G."/>
            <person name="Barbash D.A."/>
            <person name="Barker D."/>
            <person name="Barsanti P."/>
            <person name="Batterham P."/>
            <person name="Batzoglou S."/>
            <person name="Begun D."/>
            <person name="Bhutkar A."/>
            <person name="Blanco E."/>
            <person name="Bosak S.A."/>
            <person name="Bradley R.K."/>
            <person name="Brand A.D."/>
            <person name="Brent M.R."/>
            <person name="Brooks A.N."/>
            <person name="Brown R.H."/>
            <person name="Butlin R.K."/>
            <person name="Caggese C."/>
            <person name="Calvi B.R."/>
            <person name="Bernardo de Carvalho A."/>
            <person name="Caspi A."/>
            <person name="Castrezana S."/>
            <person name="Celniker S.E."/>
            <person name="Chang J.L."/>
            <person name="Chapple C."/>
            <person name="Chatterji S."/>
            <person name="Chinwalla A."/>
            <person name="Civetta A."/>
            <person name="Clifton S.W."/>
            <person name="Comeron J.M."/>
            <person name="Costello J.C."/>
            <person name="Coyne J.A."/>
            <person name="Daub J."/>
            <person name="David R.G."/>
            <person name="Delcher A.L."/>
            <person name="Delehaunty K."/>
            <person name="Do C.B."/>
            <person name="Ebling H."/>
            <person name="Edwards K."/>
            <person name="Eickbush T."/>
            <person name="Evans J.D."/>
            <person name="Filipski A."/>
            <person name="Findeiss S."/>
            <person name="Freyhult E."/>
            <person name="Fulton L."/>
            <person name="Fulton R."/>
            <person name="Garcia A.C."/>
            <person name="Gardiner A."/>
            <person name="Garfield D.A."/>
            <person name="Garvin B.E."/>
            <person name="Gibson G."/>
            <person name="Gilbert D."/>
            <person name="Gnerre S."/>
            <person name="Godfrey J."/>
            <person name="Good R."/>
            <person name="Gotea V."/>
            <person name="Gravely B."/>
            <person name="Greenberg A.J."/>
            <person name="Griffiths-Jones S."/>
            <person name="Gross S."/>
            <person name="Guigo R."/>
            <person name="Gustafson E.A."/>
            <person name="Haerty W."/>
            <person name="Hahn M.W."/>
            <person name="Halligan D.L."/>
            <person name="Halpern A.L."/>
            <person name="Halter G.M."/>
            <person name="Han M.V."/>
            <person name="Heger A."/>
            <person name="Hillier L."/>
            <person name="Hinrichs A.S."/>
            <person name="Holmes I."/>
            <person name="Hoskins R.A."/>
            <person name="Hubisz M.J."/>
            <person name="Hultmark D."/>
            <person name="Huntley M.A."/>
            <person name="Jaffe D.B."/>
            <person name="Jagadeeshan S."/>
            <person name="Jeck W.R."/>
            <person name="Johnson J."/>
            <person name="Jones C.D."/>
            <person name="Jordan W.C."/>
            <person name="Karpen G.H."/>
            <person name="Kataoka E."/>
            <person name="Keightley P.D."/>
            <person name="Kheradpour P."/>
            <person name="Kirkness E.F."/>
            <person name="Koerich L.B."/>
            <person name="Kristiansen K."/>
            <person name="Kudrna D."/>
            <person name="Kulathinal R.J."/>
            <person name="Kumar S."/>
            <person name="Kwok R."/>
            <person name="Lander E."/>
            <person name="Langley C.H."/>
            <person name="Lapoint R."/>
            <person name="Lazzaro B.P."/>
            <person name="Lee S.J."/>
            <person name="Levesque L."/>
            <person name="Li R."/>
            <person name="Lin C.F."/>
            <person name="Lin M.F."/>
            <person name="Lindblad-Toh K."/>
            <person name="Llopart A."/>
            <person name="Long M."/>
            <person name="Low L."/>
            <person name="Lozovsky E."/>
            <person name="Lu J."/>
            <person name="Luo M."/>
            <person name="Machado C.A."/>
            <person name="Makalowski W."/>
            <person name="Marzo M."/>
            <person name="Matsuda M."/>
            <person name="Matzkin L."/>
            <person name="McAllister B."/>
            <person name="McBride C.S."/>
            <person name="McKernan B."/>
            <person name="McKernan K."/>
            <person name="Mendez-Lago M."/>
            <person name="Minx P."/>
            <person name="Mollenhauer M.U."/>
            <person name="Montooth K."/>
            <person name="Mount S.M."/>
            <person name="Mu X."/>
            <person name="Myers E."/>
            <person name="Negre B."/>
            <person name="Newfeld S."/>
            <person name="Nielsen R."/>
            <person name="Noor M.A."/>
            <person name="O'Grady P."/>
            <person name="Pachter L."/>
            <person name="Papaceit M."/>
            <person name="Parisi M.J."/>
            <person name="Parisi M."/>
            <person name="Parts L."/>
            <person name="Pedersen J.S."/>
            <person name="Pesole G."/>
            <person name="Phillippy A.M."/>
            <person name="Ponting C.P."/>
            <person name="Pop M."/>
            <person name="Porcelli D."/>
            <person name="Powell J.R."/>
            <person name="Prohaska S."/>
            <person name="Pruitt K."/>
            <person name="Puig M."/>
            <person name="Quesneville H."/>
            <person name="Ram K.R."/>
            <person name="Rand D."/>
            <person name="Rasmussen M.D."/>
            <person name="Reed L.K."/>
            <person name="Reenan R."/>
            <person name="Reily A."/>
            <person name="Remington K.A."/>
            <person name="Rieger T.T."/>
            <person name="Ritchie M.G."/>
            <person name="Robin C."/>
            <person name="Rogers Y.H."/>
            <person name="Rohde C."/>
            <person name="Rozas J."/>
            <person name="Rubenfield M.J."/>
            <person name="Ruiz A."/>
            <person name="Russo S."/>
            <person name="Salzberg S.L."/>
            <person name="Sanchez-Gracia A."/>
            <person name="Saranga D.J."/>
            <person name="Sato H."/>
            <person name="Schaeffer S.W."/>
            <person name="Schatz M.C."/>
            <person name="Schlenke T."/>
            <person name="Schwartz R."/>
            <person name="Segarra C."/>
            <person name="Singh R.S."/>
            <person name="Sirot L."/>
            <person name="Sirota M."/>
            <person name="Sisneros N.B."/>
            <person name="Smith C.D."/>
            <person name="Smith T.F."/>
            <person name="Spieth J."/>
            <person name="Stage D.E."/>
            <person name="Stark A."/>
            <person name="Stephan W."/>
            <person name="Strausberg R.L."/>
            <person name="Strempel S."/>
            <person name="Sturgill D."/>
            <person name="Sutton G."/>
            <person name="Sutton G.G."/>
            <person name="Tao W."/>
            <person name="Teichmann S."/>
            <person name="Tobari Y.N."/>
            <person name="Tomimura Y."/>
            <person name="Tsolas J.M."/>
            <person name="Valente V.L."/>
            <person name="Venter E."/>
            <person name="Venter J.C."/>
            <person name="Vicario S."/>
            <person name="Vieira F.G."/>
            <person name="Vilella A.J."/>
            <person name="Villasante A."/>
            <person name="Walenz B."/>
            <person name="Wang J."/>
            <person name="Wasserman M."/>
            <person name="Watts T."/>
            <person name="Wilson D."/>
            <person name="Wilson R.K."/>
            <person name="Wing R.A."/>
            <person name="Wolfner M.F."/>
            <person name="Wong A."/>
            <person name="Wong G.K."/>
            <person name="Wu C.I."/>
            <person name="Wu G."/>
            <person name="Yamamoto D."/>
            <person name="Yang H.P."/>
            <person name="Yang S.P."/>
            <person name="Yorke J.A."/>
            <person name="Yoshida K."/>
            <person name="Zdobnov E."/>
            <person name="Zhang P."/>
            <person name="Zhang Y."/>
            <person name="Zimin A.V."/>
            <person name="Baldwin J."/>
            <person name="Abdouelleil A."/>
            <person name="Abdulkadir J."/>
            <person name="Abebe A."/>
            <person name="Abera B."/>
            <person name="Abreu J."/>
            <person name="Acer S.C."/>
            <person name="Aftuck L."/>
            <person name="Alexander A."/>
            <person name="An P."/>
            <person name="Anderson E."/>
            <person name="Anderson S."/>
            <person name="Arachi H."/>
            <person name="Azer M."/>
            <person name="Bachantsang P."/>
            <person name="Barry A."/>
            <person name="Bayul T."/>
            <person name="Berlin A."/>
            <person name="Bessette D."/>
            <person name="Bloom T."/>
            <person name="Blye J."/>
            <person name="Boguslavskiy L."/>
            <person name="Bonnet C."/>
            <person name="Boukhgalter B."/>
            <person name="Bourzgui I."/>
            <person name="Brown A."/>
            <person name="Cahill P."/>
            <person name="Channer S."/>
            <person name="Cheshatsang Y."/>
            <person name="Chuda L."/>
            <person name="Citroen M."/>
            <person name="Collymore A."/>
            <person name="Cooke P."/>
            <person name="Costello M."/>
            <person name="D'Aco K."/>
            <person name="Daza R."/>
            <person name="De Haan G."/>
            <person name="DeGray S."/>
            <person name="DeMaso C."/>
            <person name="Dhargay N."/>
            <person name="Dooley K."/>
            <person name="Dooley E."/>
            <person name="Doricent M."/>
            <person name="Dorje P."/>
            <person name="Dorjee K."/>
            <person name="Dupes A."/>
            <person name="Elong R."/>
            <person name="Falk J."/>
            <person name="Farina A."/>
            <person name="Faro S."/>
            <person name="Ferguson D."/>
            <person name="Fisher S."/>
            <person name="Foley C.D."/>
            <person name="Franke A."/>
            <person name="Friedrich D."/>
            <person name="Gadbois L."/>
            <person name="Gearin G."/>
            <person name="Gearin C.R."/>
            <person name="Giannoukos G."/>
            <person name="Goode T."/>
            <person name="Graham J."/>
            <person name="Grandbois E."/>
            <person name="Grewal S."/>
            <person name="Gyaltsen K."/>
            <person name="Hafez N."/>
            <person name="Hagos B."/>
            <person name="Hall J."/>
            <person name="Henson C."/>
            <person name="Hollinger A."/>
            <person name="Honan T."/>
            <person name="Huard M.D."/>
            <person name="Hughes L."/>
            <person name="Hurhula B."/>
            <person name="Husby M.E."/>
            <person name="Kamat A."/>
            <person name="Kanga B."/>
            <person name="Kashin S."/>
            <person name="Khazanovich D."/>
            <person name="Kisner P."/>
            <person name="Lance K."/>
            <person name="Lara M."/>
            <person name="Lee W."/>
            <person name="Lennon N."/>
            <person name="Letendre F."/>
            <person name="LeVine R."/>
            <person name="Lipovsky A."/>
            <person name="Liu X."/>
            <person name="Liu J."/>
            <person name="Liu S."/>
            <person name="Lokyitsang T."/>
            <person name="Lokyitsang Y."/>
            <person name="Lubonja R."/>
            <person name="Lui A."/>
            <person name="MacDonald P."/>
            <person name="Magnisalis V."/>
            <person name="Maru K."/>
            <person name="Matthews C."/>
            <person name="McCusker W."/>
            <person name="McDonough S."/>
            <person name="Mehta T."/>
            <person name="Meldrim J."/>
            <person name="Meneus L."/>
            <person name="Mihai O."/>
            <person name="Mihalev A."/>
            <person name="Mihova T."/>
            <person name="Mittelman R."/>
            <person name="Mlenga V."/>
            <person name="Montmayeur A."/>
            <person name="Mulrain L."/>
            <person name="Navidi A."/>
            <person name="Naylor J."/>
            <person name="Negash T."/>
            <person name="Nguyen T."/>
            <person name="Nguyen N."/>
            <person name="Nicol R."/>
            <person name="Norbu C."/>
            <person name="Norbu N."/>
            <person name="Novod N."/>
            <person name="O'Neill B."/>
            <person name="Osman S."/>
            <person name="Markiewicz E."/>
            <person name="Oyono O.L."/>
            <person name="Patti C."/>
            <person name="Phunkhang P."/>
            <person name="Pierre F."/>
            <person name="Priest M."/>
            <person name="Raghuraman S."/>
            <person name="Rege F."/>
            <person name="Reyes R."/>
            <person name="Rise C."/>
            <person name="Rogov P."/>
            <person name="Ross K."/>
            <person name="Ryan E."/>
            <person name="Settipalli S."/>
            <person name="Shea T."/>
            <person name="Sherpa N."/>
            <person name="Shi L."/>
            <person name="Shih D."/>
            <person name="Sparrow T."/>
            <person name="Spaulding J."/>
            <person name="Stalker J."/>
            <person name="Stange-Thomann N."/>
            <person name="Stavropoulos S."/>
            <person name="Stone C."/>
            <person name="Strader C."/>
            <person name="Tesfaye S."/>
            <person name="Thomson T."/>
            <person name="Thoulutsang Y."/>
            <person name="Thoulutsang D."/>
            <person name="Topham K."/>
            <person name="Topping I."/>
            <person name="Tsamla T."/>
            <person name="Vassiliev H."/>
            <person name="Vo A."/>
            <person name="Wangchuk T."/>
            <person name="Wangdi T."/>
            <person name="Weiand M."/>
            <person name="Wilkinson J."/>
            <person name="Wilson A."/>
            <person name="Yadav S."/>
            <person name="Young G."/>
            <person name="Yu Q."/>
            <person name="Zembek L."/>
            <person name="Zhong D."/>
            <person name="Zimmer A."/>
            <person name="Zwirko Z."/>
            <person name="Jaffe D.B."/>
            <person name="Alvarez P."/>
            <person name="Brockman W."/>
            <person name="Butler J."/>
            <person name="Chin C."/>
            <person name="Gnerre S."/>
            <person name="Grabherr M."/>
            <person name="Kleber M."/>
            <person name="Mauceli E."/>
            <person name="MacCallum I."/>
        </authorList>
    </citation>
    <scope>NUCLEOTIDE SEQUENCE [LARGE SCALE GENOMIC DNA]</scope>
    <source>
        <strain evidence="2">Rob3c / Tucson 14021-0248.25</strain>
    </source>
</reference>
<evidence type="ECO:0000313" key="1">
    <source>
        <dbReference type="EMBL" id="EDW48660.1"/>
    </source>
</evidence>
<sequence>MEWMRPHQDKRACARVLSSSGLMWLAIKVPDSNGIDIDIANGPRCSSGFSSIDNGPS</sequence>
<organism evidence="2">
    <name type="scientific">Drosophila sechellia</name>
    <name type="common">Fruit fly</name>
    <dbReference type="NCBI Taxonomy" id="7238"/>
    <lineage>
        <taxon>Eukaryota</taxon>
        <taxon>Metazoa</taxon>
        <taxon>Ecdysozoa</taxon>
        <taxon>Arthropoda</taxon>
        <taxon>Hexapoda</taxon>
        <taxon>Insecta</taxon>
        <taxon>Pterygota</taxon>
        <taxon>Neoptera</taxon>
        <taxon>Endopterygota</taxon>
        <taxon>Diptera</taxon>
        <taxon>Brachycera</taxon>
        <taxon>Muscomorpha</taxon>
        <taxon>Ephydroidea</taxon>
        <taxon>Drosophilidae</taxon>
        <taxon>Drosophila</taxon>
        <taxon>Sophophora</taxon>
    </lineage>
</organism>
<gene>
    <name evidence="1" type="primary">Dsec\GM21994</name>
    <name evidence="1" type="ORF">Dsec_GM21994</name>
</gene>
<dbReference type="HOGENOM" id="CLU_2998657_0_0_1"/>